<name>Q1IQC6_KORVE</name>
<evidence type="ECO:0000256" key="1">
    <source>
        <dbReference type="SAM" id="SignalP"/>
    </source>
</evidence>
<dbReference type="AlphaFoldDB" id="Q1IQC6"/>
<dbReference type="STRING" id="204669.Acid345_1923"/>
<proteinExistence type="predicted"/>
<protein>
    <submittedName>
        <fullName evidence="2">Uncharacterized protein</fullName>
    </submittedName>
</protein>
<dbReference type="HOGENOM" id="CLU_979107_0_0_0"/>
<dbReference type="RefSeq" id="WP_011522725.1">
    <property type="nucleotide sequence ID" value="NC_008009.1"/>
</dbReference>
<dbReference type="Proteomes" id="UP000002432">
    <property type="component" value="Chromosome"/>
</dbReference>
<feature type="chain" id="PRO_5004191097" evidence="1">
    <location>
        <begin position="23"/>
        <end position="294"/>
    </location>
</feature>
<organism evidence="2 3">
    <name type="scientific">Koribacter versatilis (strain Ellin345)</name>
    <dbReference type="NCBI Taxonomy" id="204669"/>
    <lineage>
        <taxon>Bacteria</taxon>
        <taxon>Pseudomonadati</taxon>
        <taxon>Acidobacteriota</taxon>
        <taxon>Terriglobia</taxon>
        <taxon>Terriglobales</taxon>
        <taxon>Candidatus Korobacteraceae</taxon>
        <taxon>Candidatus Korobacter</taxon>
    </lineage>
</organism>
<keyword evidence="3" id="KW-1185">Reference proteome</keyword>
<feature type="signal peptide" evidence="1">
    <location>
        <begin position="1"/>
        <end position="22"/>
    </location>
</feature>
<dbReference type="EnsemblBacteria" id="ABF40924">
    <property type="protein sequence ID" value="ABF40924"/>
    <property type="gene ID" value="Acid345_1923"/>
</dbReference>
<dbReference type="eggNOG" id="COG5563">
    <property type="taxonomic scope" value="Bacteria"/>
</dbReference>
<evidence type="ECO:0000313" key="3">
    <source>
        <dbReference type="Proteomes" id="UP000002432"/>
    </source>
</evidence>
<dbReference type="KEGG" id="aba:Acid345_1923"/>
<keyword evidence="1" id="KW-0732">Signal</keyword>
<dbReference type="EMBL" id="CP000360">
    <property type="protein sequence ID" value="ABF40924.1"/>
    <property type="molecule type" value="Genomic_DNA"/>
</dbReference>
<dbReference type="OrthoDB" id="111204at2"/>
<reference evidence="2 3" key="1">
    <citation type="journal article" date="2009" name="Appl. Environ. Microbiol.">
        <title>Three genomes from the phylum Acidobacteria provide insight into the lifestyles of these microorganisms in soils.</title>
        <authorList>
            <person name="Ward N.L."/>
            <person name="Challacombe J.F."/>
            <person name="Janssen P.H."/>
            <person name="Henrissat B."/>
            <person name="Coutinho P.M."/>
            <person name="Wu M."/>
            <person name="Xie G."/>
            <person name="Haft D.H."/>
            <person name="Sait M."/>
            <person name="Badger J."/>
            <person name="Barabote R.D."/>
            <person name="Bradley B."/>
            <person name="Brettin T.S."/>
            <person name="Brinkac L.M."/>
            <person name="Bruce D."/>
            <person name="Creasy T."/>
            <person name="Daugherty S.C."/>
            <person name="Davidsen T.M."/>
            <person name="DeBoy R.T."/>
            <person name="Detter J.C."/>
            <person name="Dodson R.J."/>
            <person name="Durkin A.S."/>
            <person name="Ganapathy A."/>
            <person name="Gwinn-Giglio M."/>
            <person name="Han C.S."/>
            <person name="Khouri H."/>
            <person name="Kiss H."/>
            <person name="Kothari S.P."/>
            <person name="Madupu R."/>
            <person name="Nelson K.E."/>
            <person name="Nelson W.C."/>
            <person name="Paulsen I."/>
            <person name="Penn K."/>
            <person name="Ren Q."/>
            <person name="Rosovitz M.J."/>
            <person name="Selengut J.D."/>
            <person name="Shrivastava S."/>
            <person name="Sullivan S.A."/>
            <person name="Tapia R."/>
            <person name="Thompson L.S."/>
            <person name="Watkins K.L."/>
            <person name="Yang Q."/>
            <person name="Yu C."/>
            <person name="Zafar N."/>
            <person name="Zhou L."/>
            <person name="Kuske C.R."/>
        </authorList>
    </citation>
    <scope>NUCLEOTIDE SEQUENCE [LARGE SCALE GENOMIC DNA]</scope>
    <source>
        <strain evidence="2 3">Ellin345</strain>
    </source>
</reference>
<sequence>MRRSFLFVSLALSLFLGSFGFAQTCVRTDILVQGGTIYTGSINRYGTVVGYFHHSDPNVPQIVGFRWNNGVFTTYQYPGATETQFAASNDKGQIAGTYGVLVGDVPYPYSHGFLYENGTFTQVDYPGAASTFLTGINNAGDLVGYFELIPTGLNHAFVKHGSTWTEIAPPNSMNASATGISNTGEVIGEYGTATDAFVFRYKNGQLTNFGPKPGSTAMWASAINKYESIVGYFENGNDFYAYTYKNGIYYTYAYPAPKGALLYTVYTGINDLGDRVGYAYYYSGATQGFVMKCR</sequence>
<evidence type="ECO:0000313" key="2">
    <source>
        <dbReference type="EMBL" id="ABF40924.1"/>
    </source>
</evidence>
<accession>Q1IQC6</accession>
<gene>
    <name evidence="2" type="ordered locus">Acid345_1923</name>
</gene>